<accession>A0A844A7M4</accession>
<dbReference type="EMBL" id="WISZ01000052">
    <property type="protein sequence ID" value="MQX07520.1"/>
    <property type="molecule type" value="Genomic_DNA"/>
</dbReference>
<comment type="caution">
    <text evidence="1">The sequence shown here is derived from an EMBL/GenBank/DDBJ whole genome shotgun (WGS) entry which is preliminary data.</text>
</comment>
<gene>
    <name evidence="1" type="ORF">GHK48_04095</name>
</gene>
<dbReference type="GeneID" id="48977804"/>
<dbReference type="AlphaFoldDB" id="A0A844A7M4"/>
<evidence type="ECO:0000313" key="2">
    <source>
        <dbReference type="Proteomes" id="UP000466694"/>
    </source>
</evidence>
<dbReference type="Proteomes" id="UP000466694">
    <property type="component" value="Unassembled WGS sequence"/>
</dbReference>
<proteinExistence type="predicted"/>
<name>A0A844A7M4_RHIFR</name>
<organism evidence="1 2">
    <name type="scientific">Rhizobium fredii</name>
    <name type="common">Sinorhizobium fredii</name>
    <dbReference type="NCBI Taxonomy" id="380"/>
    <lineage>
        <taxon>Bacteria</taxon>
        <taxon>Pseudomonadati</taxon>
        <taxon>Pseudomonadota</taxon>
        <taxon>Alphaproteobacteria</taxon>
        <taxon>Hyphomicrobiales</taxon>
        <taxon>Rhizobiaceae</taxon>
        <taxon>Sinorhizobium/Ensifer group</taxon>
        <taxon>Sinorhizobium</taxon>
    </lineage>
</organism>
<sequence length="112" mass="12916">MTSRRCGARYRCENADWRLLFRAAAARHARLLSPGVYPHNLWRETALVASFALGPLQIFQQALKMFVALSLRAHLKLTQRSADVQIMVPQIGRVPGDFCHRLEDMSRRELHF</sequence>
<evidence type="ECO:0000313" key="1">
    <source>
        <dbReference type="EMBL" id="MQX07520.1"/>
    </source>
</evidence>
<reference evidence="1 2" key="1">
    <citation type="journal article" date="2013" name="Genome Biol.">
        <title>Comparative genomics of the core and accessory genomes of 48 Sinorhizobium strains comprising five genospecies.</title>
        <authorList>
            <person name="Sugawara M."/>
            <person name="Epstein B."/>
            <person name="Badgley B.D."/>
            <person name="Unno T."/>
            <person name="Xu L."/>
            <person name="Reese J."/>
            <person name="Gyaneshwar P."/>
            <person name="Denny R."/>
            <person name="Mudge J."/>
            <person name="Bharti A.K."/>
            <person name="Farmer A.D."/>
            <person name="May G.D."/>
            <person name="Woodward J.E."/>
            <person name="Medigue C."/>
            <person name="Vallenet D."/>
            <person name="Lajus A."/>
            <person name="Rouy Z."/>
            <person name="Martinez-Vaz B."/>
            <person name="Tiffin P."/>
            <person name="Young N.D."/>
            <person name="Sadowsky M.J."/>
        </authorList>
    </citation>
    <scope>NUCLEOTIDE SEQUENCE [LARGE SCALE GENOMIC DNA]</scope>
    <source>
        <strain evidence="1 2">USDA205</strain>
    </source>
</reference>
<protein>
    <submittedName>
        <fullName evidence="1">Uncharacterized protein</fullName>
    </submittedName>
</protein>
<dbReference type="RefSeq" id="WP_153451311.1">
    <property type="nucleotide sequence ID" value="NZ_BJNI01000118.1"/>
</dbReference>